<dbReference type="Proteomes" id="UP000076584">
    <property type="component" value="Unassembled WGS sequence"/>
</dbReference>
<gene>
    <name evidence="2" type="ORF">CI238_02694</name>
</gene>
<evidence type="ECO:0000256" key="1">
    <source>
        <dbReference type="SAM" id="MobiDB-lite"/>
    </source>
</evidence>
<evidence type="ECO:0000313" key="2">
    <source>
        <dbReference type="EMBL" id="KZL84165.1"/>
    </source>
</evidence>
<accession>A0A161WA54</accession>
<evidence type="ECO:0000313" key="3">
    <source>
        <dbReference type="Proteomes" id="UP000076584"/>
    </source>
</evidence>
<protein>
    <submittedName>
        <fullName evidence="2">Uncharacterized protein</fullName>
    </submittedName>
</protein>
<dbReference type="AlphaFoldDB" id="A0A161WA54"/>
<organism evidence="2 3">
    <name type="scientific">Colletotrichum incanum</name>
    <name type="common">Soybean anthracnose fungus</name>
    <dbReference type="NCBI Taxonomy" id="1573173"/>
    <lineage>
        <taxon>Eukaryota</taxon>
        <taxon>Fungi</taxon>
        <taxon>Dikarya</taxon>
        <taxon>Ascomycota</taxon>
        <taxon>Pezizomycotina</taxon>
        <taxon>Sordariomycetes</taxon>
        <taxon>Hypocreomycetidae</taxon>
        <taxon>Glomerellales</taxon>
        <taxon>Glomerellaceae</taxon>
        <taxon>Colletotrichum</taxon>
        <taxon>Colletotrichum spaethianum species complex</taxon>
    </lineage>
</organism>
<reference evidence="2 3" key="1">
    <citation type="submission" date="2015-06" db="EMBL/GenBank/DDBJ databases">
        <title>Survival trade-offs in plant roots during colonization by closely related pathogenic and mutualistic fungi.</title>
        <authorList>
            <person name="Hacquard S."/>
            <person name="Kracher B."/>
            <person name="Hiruma K."/>
            <person name="Weinman A."/>
            <person name="Muench P."/>
            <person name="Garrido Oter R."/>
            <person name="Ver Loren van Themaat E."/>
            <person name="Dallerey J.-F."/>
            <person name="Damm U."/>
            <person name="Henrissat B."/>
            <person name="Lespinet O."/>
            <person name="Thon M."/>
            <person name="Kemen E."/>
            <person name="McHardy A.C."/>
            <person name="Schulze-Lefert P."/>
            <person name="O'Connell R.J."/>
        </authorList>
    </citation>
    <scope>NUCLEOTIDE SEQUENCE [LARGE SCALE GENOMIC DNA]</scope>
    <source>
        <strain evidence="2 3">MAFF 238704</strain>
    </source>
</reference>
<feature type="compositionally biased region" description="Low complexity" evidence="1">
    <location>
        <begin position="92"/>
        <end position="101"/>
    </location>
</feature>
<sequence>MQLMRIWGSCRDALAFFELSLDCCISSHPTPMDASRTRMAMVPQHAVRLATTSPTSDACRPSDMGPESAGVFRLGGSGMVLRQTGQGVSNGSSPPSSSPVL</sequence>
<dbReference type="EMBL" id="LFIW01000949">
    <property type="protein sequence ID" value="KZL84165.1"/>
    <property type="molecule type" value="Genomic_DNA"/>
</dbReference>
<comment type="caution">
    <text evidence="2">The sequence shown here is derived from an EMBL/GenBank/DDBJ whole genome shotgun (WGS) entry which is preliminary data.</text>
</comment>
<proteinExistence type="predicted"/>
<feature type="region of interest" description="Disordered" evidence="1">
    <location>
        <begin position="51"/>
        <end position="101"/>
    </location>
</feature>
<keyword evidence="3" id="KW-1185">Reference proteome</keyword>
<name>A0A161WA54_COLIC</name>